<dbReference type="GO" id="GO:0005576">
    <property type="term" value="C:extracellular region"/>
    <property type="evidence" value="ECO:0007669"/>
    <property type="project" value="UniProtKB-SubCell"/>
</dbReference>
<keyword evidence="9" id="KW-1185">Reference proteome</keyword>
<proteinExistence type="inferred from homology"/>
<sequence length="129" mass="14355">MIMASLNPIQNSTTIILLVAIFITFLLHHLLCPVSCFVQPHHAIPPEDPSSYEEKNRLGSMPPTCHNKCNQCHPCMAVQVPSLPSHNRVHPAGISPSSAMQGFLLQGNSYSNYKPMSWKCRCGDHFFNP</sequence>
<keyword evidence="8" id="KW-0812">Transmembrane</keyword>
<dbReference type="Proteomes" id="UP000087766">
    <property type="component" value="Chromosome 2"/>
</dbReference>
<keyword evidence="5" id="KW-0732">Signal</keyword>
<reference evidence="9" key="1">
    <citation type="journal article" date="2014" name="Nat. Commun.">
        <title>Genome sequence of mungbean and insights into evolution within Vigna species.</title>
        <authorList>
            <person name="Kang Y.J."/>
            <person name="Kim S.K."/>
            <person name="Kim M.Y."/>
            <person name="Lestari P."/>
            <person name="Kim K.H."/>
            <person name="Ha B.K."/>
            <person name="Jun T.H."/>
            <person name="Hwang W.J."/>
            <person name="Lee T."/>
            <person name="Lee J."/>
            <person name="Shim S."/>
            <person name="Yoon M.Y."/>
            <person name="Jang Y.E."/>
            <person name="Han K.S."/>
            <person name="Taeprayoon P."/>
            <person name="Yoon N."/>
            <person name="Somta P."/>
            <person name="Tanya P."/>
            <person name="Kim K.S."/>
            <person name="Gwag J.G."/>
            <person name="Moon J.K."/>
            <person name="Lee Y.H."/>
            <person name="Park B.S."/>
            <person name="Bombarely A."/>
            <person name="Doyle J.J."/>
            <person name="Jackson S.A."/>
            <person name="Schafleitner R."/>
            <person name="Srinives P."/>
            <person name="Varshney R.K."/>
            <person name="Lee S.H."/>
        </authorList>
    </citation>
    <scope>NUCLEOTIDE SEQUENCE [LARGE SCALE GENOMIC DNA]</scope>
    <source>
        <strain evidence="9">cv. VC1973A</strain>
    </source>
</reference>
<dbReference type="PANTHER" id="PTHR33109:SF102">
    <property type="entry name" value="EPIDERMAL PATTERNING FACTOR-LIKE PROTEIN 1"/>
    <property type="match status" value="1"/>
</dbReference>
<organism evidence="9 10">
    <name type="scientific">Vigna radiata var. radiata</name>
    <name type="common">Mung bean</name>
    <name type="synonym">Phaseolus aureus</name>
    <dbReference type="NCBI Taxonomy" id="3916"/>
    <lineage>
        <taxon>Eukaryota</taxon>
        <taxon>Viridiplantae</taxon>
        <taxon>Streptophyta</taxon>
        <taxon>Embryophyta</taxon>
        <taxon>Tracheophyta</taxon>
        <taxon>Spermatophyta</taxon>
        <taxon>Magnoliopsida</taxon>
        <taxon>eudicotyledons</taxon>
        <taxon>Gunneridae</taxon>
        <taxon>Pentapetalae</taxon>
        <taxon>rosids</taxon>
        <taxon>fabids</taxon>
        <taxon>Fabales</taxon>
        <taxon>Fabaceae</taxon>
        <taxon>Papilionoideae</taxon>
        <taxon>50 kb inversion clade</taxon>
        <taxon>NPAAA clade</taxon>
        <taxon>indigoferoid/millettioid clade</taxon>
        <taxon>Phaseoleae</taxon>
        <taxon>Vigna</taxon>
    </lineage>
</organism>
<comment type="similarity">
    <text evidence="2 7">Belongs to the plant cysteine rich small secretory peptide family. Epidermal patterning factor subfamily.</text>
</comment>
<comment type="function">
    <text evidence="7">Controls stomatal patterning.</text>
</comment>
<keyword evidence="8" id="KW-1133">Transmembrane helix</keyword>
<protein>
    <recommendedName>
        <fullName evidence="7">Epidermal patterning factor-like protein</fullName>
    </recommendedName>
</protein>
<dbReference type="Pfam" id="PF17181">
    <property type="entry name" value="EPF"/>
    <property type="match status" value="1"/>
</dbReference>
<reference evidence="10" key="2">
    <citation type="submission" date="2025-08" db="UniProtKB">
        <authorList>
            <consortium name="RefSeq"/>
        </authorList>
    </citation>
    <scope>IDENTIFICATION</scope>
    <source>
        <tissue evidence="10">Leaf</tissue>
    </source>
</reference>
<keyword evidence="6" id="KW-1015">Disulfide bond</keyword>
<evidence type="ECO:0000256" key="6">
    <source>
        <dbReference type="ARBA" id="ARBA00023157"/>
    </source>
</evidence>
<dbReference type="PANTHER" id="PTHR33109">
    <property type="entry name" value="EPIDERMAL PATTERNING FACTOR-LIKE PROTEIN 4"/>
    <property type="match status" value="1"/>
</dbReference>
<keyword evidence="3 7" id="KW-0217">Developmental protein</keyword>
<feature type="transmembrane region" description="Helical" evidence="8">
    <location>
        <begin position="12"/>
        <end position="31"/>
    </location>
</feature>
<comment type="subcellular location">
    <subcellularLocation>
        <location evidence="1 7">Secreted</location>
    </subcellularLocation>
</comment>
<dbReference type="AlphaFoldDB" id="A0A1S3TIS5"/>
<keyword evidence="8" id="KW-0472">Membrane</keyword>
<accession>A0A1S3TIS5</accession>
<dbReference type="RefSeq" id="XP_014493662.1">
    <property type="nucleotide sequence ID" value="XM_014638176.2"/>
</dbReference>
<evidence type="ECO:0000256" key="2">
    <source>
        <dbReference type="ARBA" id="ARBA00008127"/>
    </source>
</evidence>
<gene>
    <name evidence="10" type="primary">LOC106755944</name>
</gene>
<evidence type="ECO:0000256" key="8">
    <source>
        <dbReference type="SAM" id="Phobius"/>
    </source>
</evidence>
<evidence type="ECO:0000256" key="5">
    <source>
        <dbReference type="ARBA" id="ARBA00022729"/>
    </source>
</evidence>
<evidence type="ECO:0000256" key="3">
    <source>
        <dbReference type="ARBA" id="ARBA00022473"/>
    </source>
</evidence>
<evidence type="ECO:0000313" key="9">
    <source>
        <dbReference type="Proteomes" id="UP000087766"/>
    </source>
</evidence>
<dbReference type="GeneID" id="106755944"/>
<dbReference type="InterPro" id="IPR039455">
    <property type="entry name" value="EPFL"/>
</dbReference>
<dbReference type="STRING" id="3916.A0A1S3TIS5"/>
<name>A0A1S3TIS5_VIGRR</name>
<evidence type="ECO:0000313" key="10">
    <source>
        <dbReference type="RefSeq" id="XP_014493662.1"/>
    </source>
</evidence>
<evidence type="ECO:0000256" key="7">
    <source>
        <dbReference type="RuleBase" id="RU367102"/>
    </source>
</evidence>
<keyword evidence="4 7" id="KW-0964">Secreted</keyword>
<evidence type="ECO:0000256" key="4">
    <source>
        <dbReference type="ARBA" id="ARBA00022525"/>
    </source>
</evidence>
<dbReference type="GO" id="GO:0010052">
    <property type="term" value="P:guard cell differentiation"/>
    <property type="evidence" value="ECO:0007669"/>
    <property type="project" value="UniProtKB-UniRule"/>
</dbReference>
<evidence type="ECO:0000256" key="1">
    <source>
        <dbReference type="ARBA" id="ARBA00004613"/>
    </source>
</evidence>
<dbReference type="OrthoDB" id="1922142at2759"/>
<dbReference type="KEGG" id="vra:106755944"/>